<protein>
    <recommendedName>
        <fullName evidence="4">FLYWCH-type domain-containing protein</fullName>
    </recommendedName>
</protein>
<dbReference type="EMBL" id="CAJNOQ010023377">
    <property type="protein sequence ID" value="CAF1514399.1"/>
    <property type="molecule type" value="Genomic_DNA"/>
</dbReference>
<dbReference type="Pfam" id="PF04500">
    <property type="entry name" value="FLYWCH"/>
    <property type="match status" value="1"/>
</dbReference>
<sequence>VTSQREMTITTKDRPLMVDDGYSYVKDRQTDIKTYWRWENHIRFNCHCRLHTCNLTNDILERKSIHAYNCNRDTTKLVLRKFDEKLNKRATSTQKATDTILCQCLTSVPDTVGARLPALKHVKITKPSLMKTNNSSEARNRRIGCLFQCSHPTLWKFIDKLCDEEDWVIRTKILYANTRASIQKKKKYQHLDKRLLNFVLNPHADIINQINNLTHNIFLLNKRHLRLVSLFTIINYVLQKL</sequence>
<keyword evidence="7" id="KW-1185">Reference proteome</keyword>
<dbReference type="InterPro" id="IPR007588">
    <property type="entry name" value="Znf_FLYWCH"/>
</dbReference>
<dbReference type="EMBL" id="CAJOBC010088915">
    <property type="protein sequence ID" value="CAF4374519.1"/>
    <property type="molecule type" value="Genomic_DNA"/>
</dbReference>
<organism evidence="5 7">
    <name type="scientific">Didymodactylos carnosus</name>
    <dbReference type="NCBI Taxonomy" id="1234261"/>
    <lineage>
        <taxon>Eukaryota</taxon>
        <taxon>Metazoa</taxon>
        <taxon>Spiralia</taxon>
        <taxon>Gnathifera</taxon>
        <taxon>Rotifera</taxon>
        <taxon>Eurotatoria</taxon>
        <taxon>Bdelloidea</taxon>
        <taxon>Philodinida</taxon>
        <taxon>Philodinidae</taxon>
        <taxon>Didymodactylos</taxon>
    </lineage>
</organism>
<dbReference type="GO" id="GO:0008270">
    <property type="term" value="F:zinc ion binding"/>
    <property type="evidence" value="ECO:0007669"/>
    <property type="project" value="UniProtKB-KW"/>
</dbReference>
<proteinExistence type="predicted"/>
<evidence type="ECO:0000313" key="5">
    <source>
        <dbReference type="EMBL" id="CAF1514399.1"/>
    </source>
</evidence>
<dbReference type="Gene3D" id="2.20.25.240">
    <property type="match status" value="1"/>
</dbReference>
<accession>A0A815U3L0</accession>
<comment type="caution">
    <text evidence="5">The sequence shown here is derived from an EMBL/GenBank/DDBJ whole genome shotgun (WGS) entry which is preliminary data.</text>
</comment>
<feature type="domain" description="FLYWCH-type" evidence="4">
    <location>
        <begin position="8"/>
        <end position="61"/>
    </location>
</feature>
<feature type="non-terminal residue" evidence="5">
    <location>
        <position position="1"/>
    </location>
</feature>
<evidence type="ECO:0000256" key="2">
    <source>
        <dbReference type="ARBA" id="ARBA00022771"/>
    </source>
</evidence>
<dbReference type="Proteomes" id="UP000663829">
    <property type="component" value="Unassembled WGS sequence"/>
</dbReference>
<evidence type="ECO:0000259" key="4">
    <source>
        <dbReference type="Pfam" id="PF04500"/>
    </source>
</evidence>
<dbReference type="OrthoDB" id="7761241at2759"/>
<reference evidence="5" key="1">
    <citation type="submission" date="2021-02" db="EMBL/GenBank/DDBJ databases">
        <authorList>
            <person name="Nowell W R."/>
        </authorList>
    </citation>
    <scope>NUCLEOTIDE SEQUENCE</scope>
</reference>
<keyword evidence="1" id="KW-0479">Metal-binding</keyword>
<evidence type="ECO:0000313" key="7">
    <source>
        <dbReference type="Proteomes" id="UP000663829"/>
    </source>
</evidence>
<dbReference type="AlphaFoldDB" id="A0A815U3L0"/>
<keyword evidence="2" id="KW-0863">Zinc-finger</keyword>
<evidence type="ECO:0000313" key="6">
    <source>
        <dbReference type="EMBL" id="CAF4374519.1"/>
    </source>
</evidence>
<evidence type="ECO:0000256" key="1">
    <source>
        <dbReference type="ARBA" id="ARBA00022723"/>
    </source>
</evidence>
<evidence type="ECO:0000256" key="3">
    <source>
        <dbReference type="ARBA" id="ARBA00022833"/>
    </source>
</evidence>
<name>A0A815U3L0_9BILA</name>
<keyword evidence="3" id="KW-0862">Zinc</keyword>
<dbReference type="Proteomes" id="UP000681722">
    <property type="component" value="Unassembled WGS sequence"/>
</dbReference>
<gene>
    <name evidence="5" type="ORF">GPM918_LOCUS37259</name>
    <name evidence="6" type="ORF">SRO942_LOCUS38017</name>
</gene>